<dbReference type="Proteomes" id="UP000198406">
    <property type="component" value="Unassembled WGS sequence"/>
</dbReference>
<dbReference type="InParanoid" id="A0A1Z5JWZ3"/>
<evidence type="ECO:0000313" key="2">
    <source>
        <dbReference type="EMBL" id="GAX18271.1"/>
    </source>
</evidence>
<dbReference type="PANTHER" id="PTHR31134">
    <property type="entry name" value="TRANSMEMBRANE PROTEIN 128"/>
    <property type="match status" value="1"/>
</dbReference>
<evidence type="ECO:0000256" key="1">
    <source>
        <dbReference type="SAM" id="Phobius"/>
    </source>
</evidence>
<comment type="caution">
    <text evidence="2">The sequence shown here is derived from an EMBL/GenBank/DDBJ whole genome shotgun (WGS) entry which is preliminary data.</text>
</comment>
<sequence length="164" mass="18027">MSSSNPAIYRRVASHENLDDTSSSDSAPPRSLSDRCMDKGIALLWVFLALVTHHKCHVSTTLFSKESNALQPLLQVIALLLGVQVVLATYLCVYLPYIKQLDSSAWPVYCPRIIPTASGLGAVTVVLLIRACWPVWGFLTPLILSIQFMGLLFVSQLIPWPFGG</sequence>
<feature type="transmembrane region" description="Helical" evidence="1">
    <location>
        <begin position="73"/>
        <end position="97"/>
    </location>
</feature>
<reference evidence="2 3" key="1">
    <citation type="journal article" date="2015" name="Plant Cell">
        <title>Oil accumulation by the oleaginous diatom Fistulifera solaris as revealed by the genome and transcriptome.</title>
        <authorList>
            <person name="Tanaka T."/>
            <person name="Maeda Y."/>
            <person name="Veluchamy A."/>
            <person name="Tanaka M."/>
            <person name="Abida H."/>
            <person name="Marechal E."/>
            <person name="Bowler C."/>
            <person name="Muto M."/>
            <person name="Sunaga Y."/>
            <person name="Tanaka M."/>
            <person name="Yoshino T."/>
            <person name="Taniguchi T."/>
            <person name="Fukuda Y."/>
            <person name="Nemoto M."/>
            <person name="Matsumoto M."/>
            <person name="Wong P.S."/>
            <person name="Aburatani S."/>
            <person name="Fujibuchi W."/>
        </authorList>
    </citation>
    <scope>NUCLEOTIDE SEQUENCE [LARGE SCALE GENOMIC DNA]</scope>
    <source>
        <strain evidence="2 3">JPCC DA0580</strain>
    </source>
</reference>
<organism evidence="2 3">
    <name type="scientific">Fistulifera solaris</name>
    <name type="common">Oleaginous diatom</name>
    <dbReference type="NCBI Taxonomy" id="1519565"/>
    <lineage>
        <taxon>Eukaryota</taxon>
        <taxon>Sar</taxon>
        <taxon>Stramenopiles</taxon>
        <taxon>Ochrophyta</taxon>
        <taxon>Bacillariophyta</taxon>
        <taxon>Bacillariophyceae</taxon>
        <taxon>Bacillariophycidae</taxon>
        <taxon>Naviculales</taxon>
        <taxon>Naviculaceae</taxon>
        <taxon>Fistulifera</taxon>
    </lineage>
</organism>
<evidence type="ECO:0000313" key="3">
    <source>
        <dbReference type="Proteomes" id="UP000198406"/>
    </source>
</evidence>
<keyword evidence="1" id="KW-0472">Membrane</keyword>
<feature type="transmembrane region" description="Helical" evidence="1">
    <location>
        <begin position="135"/>
        <end position="154"/>
    </location>
</feature>
<protein>
    <submittedName>
        <fullName evidence="2">Uncharacterized protein</fullName>
    </submittedName>
</protein>
<dbReference type="OrthoDB" id="45866at2759"/>
<keyword evidence="1" id="KW-1133">Transmembrane helix</keyword>
<feature type="transmembrane region" description="Helical" evidence="1">
    <location>
        <begin position="109"/>
        <end position="129"/>
    </location>
</feature>
<accession>A0A1Z5JWZ3</accession>
<feature type="transmembrane region" description="Helical" evidence="1">
    <location>
        <begin position="36"/>
        <end position="53"/>
    </location>
</feature>
<dbReference type="AlphaFoldDB" id="A0A1Z5JWZ3"/>
<dbReference type="InterPro" id="IPR033579">
    <property type="entry name" value="TMEM128"/>
</dbReference>
<dbReference type="EMBL" id="BDSP01000126">
    <property type="protein sequence ID" value="GAX18271.1"/>
    <property type="molecule type" value="Genomic_DNA"/>
</dbReference>
<dbReference type="Pfam" id="PF20479">
    <property type="entry name" value="TMEM128"/>
    <property type="match status" value="1"/>
</dbReference>
<keyword evidence="3" id="KW-1185">Reference proteome</keyword>
<dbReference type="PANTHER" id="PTHR31134:SF1">
    <property type="entry name" value="TRANSMEMBRANE PROTEIN 128"/>
    <property type="match status" value="1"/>
</dbReference>
<name>A0A1Z5JWZ3_FISSO</name>
<gene>
    <name evidence="2" type="ORF">FisN_20Lh033</name>
</gene>
<proteinExistence type="predicted"/>
<keyword evidence="1" id="KW-0812">Transmembrane</keyword>